<dbReference type="Pfam" id="PF00025">
    <property type="entry name" value="Arf"/>
    <property type="match status" value="1"/>
</dbReference>
<dbReference type="SMART" id="SM00175">
    <property type="entry name" value="RAB"/>
    <property type="match status" value="1"/>
</dbReference>
<sequence>MRNGLVKIHPIICLHVLVWRDRTVSGLSPNASPHRKQRPPFHRRRRRFLIVRHALRRNVENHIGVINTRAALRLDSQKQNSIAVGSGLGENRIDGRKSVYRRSGAEIGGAFMSQTCRFELSCGIMPRVISISNIFNMKHKAVRARICCTGRGRPYTSGSSFSNPFIPRNKLAKGGIDKAGKTTLLEKLKSLFSNLEGLSPDRIVPTVGLNIGRLEVLNAKLVFWDLGGQPGLRSIWEKYYEEAHAVIYVIDAACPSKFEDSKSAMEKVLRHEDLQGAPLLVFANKQDLPEAVSAEELSRYLDLKKLDERVCMFEAVSGYDGMGIKESVEWLVDIMERSKRTEILRARAGVRGP</sequence>
<feature type="non-terminal residue" evidence="9">
    <location>
        <position position="1"/>
    </location>
</feature>
<feature type="binding site" evidence="8">
    <location>
        <position position="182"/>
    </location>
    <ligand>
        <name>Mg(2+)</name>
        <dbReference type="ChEBI" id="CHEBI:18420"/>
    </ligand>
</feature>
<dbReference type="GO" id="GO:0043001">
    <property type="term" value="P:Golgi to plasma membrane protein transport"/>
    <property type="evidence" value="ECO:0007669"/>
    <property type="project" value="TreeGrafter"/>
</dbReference>
<dbReference type="Proteomes" id="UP000685013">
    <property type="component" value="Chromosome 16"/>
</dbReference>
<evidence type="ECO:0000256" key="1">
    <source>
        <dbReference type="ARBA" id="ARBA00010290"/>
    </source>
</evidence>
<keyword evidence="4" id="KW-0931">ER-Golgi transport</keyword>
<keyword evidence="2" id="KW-0449">Lipoprotein</keyword>
<comment type="caution">
    <text evidence="9">The sequence shown here is derived from an EMBL/GenBank/DDBJ whole genome shotgun (WGS) entry which is preliminary data.</text>
</comment>
<dbReference type="GO" id="GO:0006886">
    <property type="term" value="P:intracellular protein transport"/>
    <property type="evidence" value="ECO:0007669"/>
    <property type="project" value="TreeGrafter"/>
</dbReference>
<evidence type="ECO:0000256" key="8">
    <source>
        <dbReference type="PIRSR" id="PIRSR606689-2"/>
    </source>
</evidence>
<dbReference type="FunFam" id="3.40.50.300:FF:000914">
    <property type="entry name" value="ADP-ribosylation factor-related protein 1"/>
    <property type="match status" value="1"/>
</dbReference>
<evidence type="ECO:0000256" key="3">
    <source>
        <dbReference type="ARBA" id="ARBA00022741"/>
    </source>
</evidence>
<dbReference type="NCBIfam" id="TIGR00231">
    <property type="entry name" value="small_GTP"/>
    <property type="match status" value="1"/>
</dbReference>
<dbReference type="InterPro" id="IPR024156">
    <property type="entry name" value="Small_GTPase_ARF"/>
</dbReference>
<feature type="binding site" evidence="8">
    <location>
        <position position="206"/>
    </location>
    <ligand>
        <name>Mg(2+)</name>
        <dbReference type="ChEBI" id="CHEBI:18420"/>
    </ligand>
</feature>
<feature type="binding site" evidence="7">
    <location>
        <position position="228"/>
    </location>
    <ligand>
        <name>GTP</name>
        <dbReference type="ChEBI" id="CHEBI:37565"/>
    </ligand>
</feature>
<evidence type="ECO:0000256" key="7">
    <source>
        <dbReference type="PIRSR" id="PIRSR606689-1"/>
    </source>
</evidence>
<keyword evidence="8" id="KW-0479">Metal-binding</keyword>
<evidence type="ECO:0000313" key="10">
    <source>
        <dbReference type="Proteomes" id="UP000685013"/>
    </source>
</evidence>
<dbReference type="PROSITE" id="PS51417">
    <property type="entry name" value="ARF"/>
    <property type="match status" value="1"/>
</dbReference>
<dbReference type="GO" id="GO:0005525">
    <property type="term" value="F:GTP binding"/>
    <property type="evidence" value="ECO:0007669"/>
    <property type="project" value="UniProtKB-KW"/>
</dbReference>
<reference evidence="9 10" key="1">
    <citation type="journal article" date="2021" name="Hortic Res">
        <title>The domestication of Cucurbita argyrosperma as revealed by the genome of its wild relative.</title>
        <authorList>
            <person name="Barrera-Redondo J."/>
            <person name="Sanchez-de la Vega G."/>
            <person name="Aguirre-Liguori J.A."/>
            <person name="Castellanos-Morales G."/>
            <person name="Gutierrez-Guerrero Y.T."/>
            <person name="Aguirre-Dugua X."/>
            <person name="Aguirre-Planter E."/>
            <person name="Tenaillon M.I."/>
            <person name="Lira-Saade R."/>
            <person name="Eguiarte L.E."/>
        </authorList>
    </citation>
    <scope>NUCLEOTIDE SEQUENCE [LARGE SCALE GENOMIC DNA]</scope>
    <source>
        <strain evidence="9">JBR-2021</strain>
    </source>
</reference>
<keyword evidence="8" id="KW-0460">Magnesium</keyword>
<evidence type="ECO:0000256" key="2">
    <source>
        <dbReference type="ARBA" id="ARBA00022707"/>
    </source>
</evidence>
<evidence type="ECO:0000256" key="5">
    <source>
        <dbReference type="ARBA" id="ARBA00022927"/>
    </source>
</evidence>
<protein>
    <submittedName>
        <fullName evidence="9">ADP-ribosylation factor-related protein 1</fullName>
    </submittedName>
</protein>
<dbReference type="SMART" id="SM00177">
    <property type="entry name" value="ARF"/>
    <property type="match status" value="1"/>
</dbReference>
<dbReference type="InterPro" id="IPR006689">
    <property type="entry name" value="Small_GTPase_ARF/SAR"/>
</dbReference>
<keyword evidence="10" id="KW-1185">Reference proteome</keyword>
<evidence type="ECO:0000256" key="6">
    <source>
        <dbReference type="ARBA" id="ARBA00023134"/>
    </source>
</evidence>
<accession>A0AAV6M7S5</accession>
<dbReference type="GO" id="GO:0046872">
    <property type="term" value="F:metal ion binding"/>
    <property type="evidence" value="ECO:0007669"/>
    <property type="project" value="UniProtKB-KW"/>
</dbReference>
<dbReference type="GO" id="GO:0003924">
    <property type="term" value="F:GTPase activity"/>
    <property type="evidence" value="ECO:0007669"/>
    <property type="project" value="InterPro"/>
</dbReference>
<dbReference type="GO" id="GO:0034067">
    <property type="term" value="P:protein localization to Golgi apparatus"/>
    <property type="evidence" value="ECO:0007669"/>
    <property type="project" value="TreeGrafter"/>
</dbReference>
<keyword evidence="5" id="KW-0813">Transport</keyword>
<dbReference type="SMART" id="SM00178">
    <property type="entry name" value="SAR"/>
    <property type="match status" value="1"/>
</dbReference>
<organism evidence="9 10">
    <name type="scientific">Cucurbita argyrosperma subsp. sororia</name>
    <dbReference type="NCBI Taxonomy" id="37648"/>
    <lineage>
        <taxon>Eukaryota</taxon>
        <taxon>Viridiplantae</taxon>
        <taxon>Streptophyta</taxon>
        <taxon>Embryophyta</taxon>
        <taxon>Tracheophyta</taxon>
        <taxon>Spermatophyta</taxon>
        <taxon>Magnoliopsida</taxon>
        <taxon>eudicotyledons</taxon>
        <taxon>Gunneridae</taxon>
        <taxon>Pentapetalae</taxon>
        <taxon>rosids</taxon>
        <taxon>fabids</taxon>
        <taxon>Cucurbitales</taxon>
        <taxon>Cucurbitaceae</taxon>
        <taxon>Cucurbiteae</taxon>
        <taxon>Cucurbita</taxon>
    </lineage>
</organism>
<evidence type="ECO:0000313" key="9">
    <source>
        <dbReference type="EMBL" id="KAG6576731.1"/>
    </source>
</evidence>
<keyword evidence="5" id="KW-0653">Protein transport</keyword>
<dbReference type="EMBL" id="JAGKQH010000016">
    <property type="protein sequence ID" value="KAG6576731.1"/>
    <property type="molecule type" value="Genomic_DNA"/>
</dbReference>
<keyword evidence="3 7" id="KW-0547">Nucleotide-binding</keyword>
<name>A0AAV6M7S5_9ROSI</name>
<comment type="similarity">
    <text evidence="1">Belongs to the small GTPase superfamily. Arf family.</text>
</comment>
<proteinExistence type="inferred from homology"/>
<evidence type="ECO:0000256" key="4">
    <source>
        <dbReference type="ARBA" id="ARBA00022892"/>
    </source>
</evidence>
<feature type="binding site" evidence="7">
    <location>
        <begin position="175"/>
        <end position="182"/>
    </location>
    <ligand>
        <name>GTP</name>
        <dbReference type="ChEBI" id="CHEBI:37565"/>
    </ligand>
</feature>
<dbReference type="CDD" id="cd04160">
    <property type="entry name" value="Arfrp1"/>
    <property type="match status" value="1"/>
</dbReference>
<keyword evidence="2" id="KW-0519">Myristate</keyword>
<dbReference type="AlphaFoldDB" id="A0AAV6M7S5"/>
<dbReference type="InterPro" id="IPR005225">
    <property type="entry name" value="Small_GTP-bd"/>
</dbReference>
<dbReference type="PANTHER" id="PTHR45909:SF1">
    <property type="entry name" value="ADP-RIBOSYLATION FACTOR-RELATED PROTEIN 1"/>
    <property type="match status" value="1"/>
</dbReference>
<keyword evidence="6 7" id="KW-0342">GTP-binding</keyword>
<dbReference type="PANTHER" id="PTHR45909">
    <property type="entry name" value="ADP-RIBOSYLATION FACTOR-RELATED PROTEIN 1"/>
    <property type="match status" value="1"/>
</dbReference>
<gene>
    <name evidence="9" type="primary">Arfrp1</name>
    <name evidence="9" type="ORF">SDJN03_24305</name>
</gene>
<feature type="binding site" evidence="7">
    <location>
        <begin position="284"/>
        <end position="287"/>
    </location>
    <ligand>
        <name>GTP</name>
        <dbReference type="ChEBI" id="CHEBI:37565"/>
    </ligand>
</feature>
<dbReference type="GO" id="GO:0005794">
    <property type="term" value="C:Golgi apparatus"/>
    <property type="evidence" value="ECO:0007669"/>
    <property type="project" value="TreeGrafter"/>
</dbReference>